<keyword evidence="4 8" id="KW-0812">Transmembrane</keyword>
<accession>A0A1J5SL40</accession>
<dbReference type="NCBIfam" id="TIGR00546">
    <property type="entry name" value="lnt"/>
    <property type="match status" value="1"/>
</dbReference>
<keyword evidence="3 10" id="KW-0808">Transferase</keyword>
<dbReference type="PANTHER" id="PTHR38686">
    <property type="entry name" value="APOLIPOPROTEIN N-ACYLTRANSFERASE"/>
    <property type="match status" value="1"/>
</dbReference>
<dbReference type="GO" id="GO:0016410">
    <property type="term" value="F:N-acyltransferase activity"/>
    <property type="evidence" value="ECO:0007669"/>
    <property type="project" value="InterPro"/>
</dbReference>
<evidence type="ECO:0000256" key="7">
    <source>
        <dbReference type="ARBA" id="ARBA00023315"/>
    </source>
</evidence>
<evidence type="ECO:0000256" key="4">
    <source>
        <dbReference type="ARBA" id="ARBA00022692"/>
    </source>
</evidence>
<dbReference type="SUPFAM" id="SSF56317">
    <property type="entry name" value="Carbon-nitrogen hydrolase"/>
    <property type="match status" value="1"/>
</dbReference>
<feature type="transmembrane region" description="Helical" evidence="8">
    <location>
        <begin position="205"/>
        <end position="224"/>
    </location>
</feature>
<dbReference type="InterPro" id="IPR036526">
    <property type="entry name" value="C-N_Hydrolase_sf"/>
</dbReference>
<dbReference type="AlphaFoldDB" id="A0A1J5SL40"/>
<evidence type="ECO:0000256" key="6">
    <source>
        <dbReference type="ARBA" id="ARBA00023136"/>
    </source>
</evidence>
<evidence type="ECO:0000256" key="2">
    <source>
        <dbReference type="ARBA" id="ARBA00022475"/>
    </source>
</evidence>
<feature type="transmembrane region" description="Helical" evidence="8">
    <location>
        <begin position="492"/>
        <end position="514"/>
    </location>
</feature>
<feature type="transmembrane region" description="Helical" evidence="8">
    <location>
        <begin position="72"/>
        <end position="91"/>
    </location>
</feature>
<dbReference type="GO" id="GO:0042158">
    <property type="term" value="P:lipoprotein biosynthetic process"/>
    <property type="evidence" value="ECO:0007669"/>
    <property type="project" value="InterPro"/>
</dbReference>
<evidence type="ECO:0000313" key="10">
    <source>
        <dbReference type="EMBL" id="OIR09185.1"/>
    </source>
</evidence>
<dbReference type="GO" id="GO:0005886">
    <property type="term" value="C:plasma membrane"/>
    <property type="evidence" value="ECO:0007669"/>
    <property type="project" value="UniProtKB-SubCell"/>
</dbReference>
<keyword evidence="2" id="KW-1003">Cell membrane</keyword>
<keyword evidence="5 8" id="KW-1133">Transmembrane helix</keyword>
<feature type="transmembrane region" description="Helical" evidence="8">
    <location>
        <begin position="173"/>
        <end position="198"/>
    </location>
</feature>
<name>A0A1J5SL40_9ZZZZ</name>
<comment type="subcellular location">
    <subcellularLocation>
        <location evidence="1">Cell membrane</location>
        <topology evidence="1">Multi-pass membrane protein</topology>
    </subcellularLocation>
</comment>
<sequence>MTFPPDRCRRAAAGLAGLTGWRRRGAAAFFGLLAALALPPIHWLPVLWISLPALVLLMDSAKGPRGAFADGWWWGFGHFTLGFYWIGHAMLVDPLRFGWMIPFAVFGLAAVIALFPALATLTARLLMPEGGPRVLMLAAAWVFFEWCRSWMLTGFPWNLIGSVWDAALPVAQFAALTGVYGLSLLTLLAAALPVLWLTPARRGHSLAPAAALALLAGVALWGAARIPAAASPVWPGLTLRLVQADVPQSDKWSPGQRWLNLEKHIDLSNAPGKERLAATIWPETAAQTFIADDANGRALLTGAVPPHGLLLTGAPRGRFQNGELVQIWNSLQALDPQGHLRGSYDKAHLVPFGEYTPYRDILPIPKLTAGSLDFSAGPGPRTLTLPGLPPVGPIICYEAIFPGAVVDRAHRPDWLLNVTNDGWFGTSAGPYQHFAAARMRAIEEGLPLVRDANTGISAVVDPYGRILGHLALGASGSLDLPLPKPLAVLNPFAVYGNSVVLILLGVCAALALFWRSLLRFG</sequence>
<dbReference type="EMBL" id="MLJW01000028">
    <property type="protein sequence ID" value="OIR09185.1"/>
    <property type="molecule type" value="Genomic_DNA"/>
</dbReference>
<keyword evidence="7 10" id="KW-0012">Acyltransferase</keyword>
<dbReference type="Pfam" id="PF00795">
    <property type="entry name" value="CN_hydrolase"/>
    <property type="match status" value="1"/>
</dbReference>
<dbReference type="InterPro" id="IPR003010">
    <property type="entry name" value="C-N_Hydrolase"/>
</dbReference>
<evidence type="ECO:0000256" key="5">
    <source>
        <dbReference type="ARBA" id="ARBA00022989"/>
    </source>
</evidence>
<feature type="domain" description="CN hydrolase" evidence="9">
    <location>
        <begin position="242"/>
        <end position="484"/>
    </location>
</feature>
<dbReference type="Pfam" id="PF20154">
    <property type="entry name" value="LNT_N"/>
    <property type="match status" value="1"/>
</dbReference>
<dbReference type="PANTHER" id="PTHR38686:SF1">
    <property type="entry name" value="APOLIPOPROTEIN N-ACYLTRANSFERASE"/>
    <property type="match status" value="1"/>
</dbReference>
<dbReference type="CDD" id="cd07571">
    <property type="entry name" value="ALP_N-acyl_transferase"/>
    <property type="match status" value="1"/>
</dbReference>
<keyword evidence="10" id="KW-0449">Lipoprotein</keyword>
<feature type="transmembrane region" description="Helical" evidence="8">
    <location>
        <begin position="97"/>
        <end position="122"/>
    </location>
</feature>
<keyword evidence="6 8" id="KW-0472">Membrane</keyword>
<evidence type="ECO:0000256" key="1">
    <source>
        <dbReference type="ARBA" id="ARBA00004651"/>
    </source>
</evidence>
<feature type="transmembrane region" description="Helical" evidence="8">
    <location>
        <begin position="27"/>
        <end position="51"/>
    </location>
</feature>
<gene>
    <name evidence="10" type="primary">lnt_3</name>
    <name evidence="10" type="ORF">GALL_87920</name>
</gene>
<dbReference type="HAMAP" id="MF_01148">
    <property type="entry name" value="Lnt"/>
    <property type="match status" value="1"/>
</dbReference>
<organism evidence="10">
    <name type="scientific">mine drainage metagenome</name>
    <dbReference type="NCBI Taxonomy" id="410659"/>
    <lineage>
        <taxon>unclassified sequences</taxon>
        <taxon>metagenomes</taxon>
        <taxon>ecological metagenomes</taxon>
    </lineage>
</organism>
<reference evidence="10" key="1">
    <citation type="submission" date="2016-10" db="EMBL/GenBank/DDBJ databases">
        <title>Sequence of Gallionella enrichment culture.</title>
        <authorList>
            <person name="Poehlein A."/>
            <person name="Muehling M."/>
            <person name="Daniel R."/>
        </authorList>
    </citation>
    <scope>NUCLEOTIDE SEQUENCE</scope>
</reference>
<dbReference type="InterPro" id="IPR004563">
    <property type="entry name" value="Apolipo_AcylTrfase"/>
</dbReference>
<protein>
    <submittedName>
        <fullName evidence="10">Apolipoprotein N-acyltransferase</fullName>
        <ecNumber evidence="10">2.3.1.-</ecNumber>
    </submittedName>
</protein>
<dbReference type="PROSITE" id="PS50263">
    <property type="entry name" value="CN_HYDROLASE"/>
    <property type="match status" value="1"/>
</dbReference>
<proteinExistence type="inferred from homology"/>
<evidence type="ECO:0000256" key="3">
    <source>
        <dbReference type="ARBA" id="ARBA00022679"/>
    </source>
</evidence>
<dbReference type="EC" id="2.3.1.-" evidence="10"/>
<evidence type="ECO:0000259" key="9">
    <source>
        <dbReference type="PROSITE" id="PS50263"/>
    </source>
</evidence>
<evidence type="ECO:0000256" key="8">
    <source>
        <dbReference type="SAM" id="Phobius"/>
    </source>
</evidence>
<dbReference type="Gene3D" id="3.60.110.10">
    <property type="entry name" value="Carbon-nitrogen hydrolase"/>
    <property type="match status" value="1"/>
</dbReference>
<comment type="caution">
    <text evidence="10">The sequence shown here is derived from an EMBL/GenBank/DDBJ whole genome shotgun (WGS) entry which is preliminary data.</text>
</comment>
<dbReference type="InterPro" id="IPR045378">
    <property type="entry name" value="LNT_N"/>
</dbReference>